<gene>
    <name evidence="1" type="ORF">FPCIR_13939</name>
</gene>
<feature type="non-terminal residue" evidence="1">
    <location>
        <position position="1"/>
    </location>
</feature>
<proteinExistence type="predicted"/>
<name>A0A8H5KJH9_9HYPO</name>
<keyword evidence="2" id="KW-1185">Reference proteome</keyword>
<comment type="caution">
    <text evidence="1">The sequence shown here is derived from an EMBL/GenBank/DDBJ whole genome shotgun (WGS) entry which is preliminary data.</text>
</comment>
<reference evidence="1 2" key="1">
    <citation type="submission" date="2020-05" db="EMBL/GenBank/DDBJ databases">
        <title>Identification and distribution of gene clusters putatively required for synthesis of sphingolipid metabolism inhibitors in phylogenetically diverse species of the filamentous fungus Fusarium.</title>
        <authorList>
            <person name="Kim H.-S."/>
            <person name="Busman M."/>
            <person name="Brown D.W."/>
            <person name="Divon H."/>
            <person name="Uhlig S."/>
            <person name="Proctor R.H."/>
        </authorList>
    </citation>
    <scope>NUCLEOTIDE SEQUENCE [LARGE SCALE GENOMIC DNA]</scope>
    <source>
        <strain evidence="1 2">NRRL 36939</strain>
    </source>
</reference>
<sequence>TKPLLLSFHIRFPGLARAYLNREFEGECERLVKTLKETPYSYAFVTGGPGSGKTMTAMKLFAAIISGDSDPVTSDKPESTGWLDVDDDDTCSEASFCSAISYLVVGPGSDQLEQEHIIGAHSSDICDDTTLPSDYRVLPTKGGPNLECGLYALIQSMQHQMPDGAATPNSIDDLRSLVDSPEYAHMVAIS</sequence>
<evidence type="ECO:0000313" key="2">
    <source>
        <dbReference type="Proteomes" id="UP000546213"/>
    </source>
</evidence>
<dbReference type="EMBL" id="JAAOAS010000600">
    <property type="protein sequence ID" value="KAF5573536.1"/>
    <property type="molecule type" value="Genomic_DNA"/>
</dbReference>
<protein>
    <submittedName>
        <fullName evidence="1">Uncharacterized protein</fullName>
    </submittedName>
</protein>
<accession>A0A8H5KJH9</accession>
<dbReference type="Proteomes" id="UP000546213">
    <property type="component" value="Unassembled WGS sequence"/>
</dbReference>
<dbReference type="AlphaFoldDB" id="A0A8H5KJH9"/>
<evidence type="ECO:0000313" key="1">
    <source>
        <dbReference type="EMBL" id="KAF5573536.1"/>
    </source>
</evidence>
<organism evidence="1 2">
    <name type="scientific">Fusarium pseudocircinatum</name>
    <dbReference type="NCBI Taxonomy" id="56676"/>
    <lineage>
        <taxon>Eukaryota</taxon>
        <taxon>Fungi</taxon>
        <taxon>Dikarya</taxon>
        <taxon>Ascomycota</taxon>
        <taxon>Pezizomycotina</taxon>
        <taxon>Sordariomycetes</taxon>
        <taxon>Hypocreomycetidae</taxon>
        <taxon>Hypocreales</taxon>
        <taxon>Nectriaceae</taxon>
        <taxon>Fusarium</taxon>
        <taxon>Fusarium fujikuroi species complex</taxon>
    </lineage>
</organism>
<dbReference type="OrthoDB" id="5105325at2759"/>